<dbReference type="InterPro" id="IPR013130">
    <property type="entry name" value="Fe3_Rdtase_TM_dom"/>
</dbReference>
<gene>
    <name evidence="7" type="ORF">I8751_17390</name>
</gene>
<reference evidence="7 8" key="1">
    <citation type="journal article" date="2021" name="Int. J. Syst. Evol. Microbiol.">
        <title>Amazonocrinis nigriterrae gen. nov., sp. nov., Atlanticothrix silvestris gen. nov., sp. nov. and Dendronalium phyllosphericum gen. nov., sp. nov., nostocacean cyanobacteria from Brazilian environments.</title>
        <authorList>
            <person name="Alvarenga D.O."/>
            <person name="Andreote A.P.D."/>
            <person name="Branco L.H.Z."/>
            <person name="Delbaje E."/>
            <person name="Cruz R.B."/>
            <person name="Varani A.M."/>
            <person name="Fiore M.F."/>
        </authorList>
    </citation>
    <scope>NUCLEOTIDE SEQUENCE [LARGE SCALE GENOMIC DNA]</scope>
    <source>
        <strain evidence="7 8">CENA357</strain>
    </source>
</reference>
<dbReference type="SUPFAM" id="SSF52343">
    <property type="entry name" value="Ferredoxin reductase-like, C-terminal NADP-linked domain"/>
    <property type="match status" value="1"/>
</dbReference>
<feature type="transmembrane region" description="Helical" evidence="5">
    <location>
        <begin position="7"/>
        <end position="29"/>
    </location>
</feature>
<accession>A0A8J7L6H1</accession>
<dbReference type="PANTHER" id="PTHR47354">
    <property type="entry name" value="NADH OXIDOREDUCTASE HCR"/>
    <property type="match status" value="1"/>
</dbReference>
<feature type="transmembrane region" description="Helical" evidence="5">
    <location>
        <begin position="83"/>
        <end position="101"/>
    </location>
</feature>
<evidence type="ECO:0000256" key="3">
    <source>
        <dbReference type="ARBA" id="ARBA00022989"/>
    </source>
</evidence>
<dbReference type="GO" id="GO:0016020">
    <property type="term" value="C:membrane"/>
    <property type="evidence" value="ECO:0007669"/>
    <property type="project" value="UniProtKB-SubCell"/>
</dbReference>
<evidence type="ECO:0000256" key="2">
    <source>
        <dbReference type="ARBA" id="ARBA00022692"/>
    </source>
</evidence>
<feature type="transmembrane region" description="Helical" evidence="5">
    <location>
        <begin position="121"/>
        <end position="139"/>
    </location>
</feature>
<dbReference type="InterPro" id="IPR001433">
    <property type="entry name" value="OxRdtase_FAD/NAD-bd"/>
</dbReference>
<evidence type="ECO:0000256" key="5">
    <source>
        <dbReference type="SAM" id="Phobius"/>
    </source>
</evidence>
<protein>
    <submittedName>
        <fullName evidence="7">Ferric reductase-like transmembrane domain-containing protein</fullName>
    </submittedName>
</protein>
<dbReference type="PRINTS" id="PR00410">
    <property type="entry name" value="PHEHYDRXLASE"/>
</dbReference>
<sequence length="442" mass="50201">MKNPVAIAVSWIGAYLVLILLPLLILLLYPPTSNEQRSFWLEFSVALGFIGLAMMAMQFALTARINRIEASYGIDLILQFHRYTSIVAFFFILAHPLILFIDNPQTLQLLNFIQAPWRARMAVIATLALVAIIVTSIWRKELKIPYEPWRTAHGILAVIAVGFGLGHALGVGNYLGLFWKGVLWTGIALIALWLLIYVRLVKPWLMLKKPYLVETVIPHQGNVWNLVLRPRGHEGIRFQPGQFAWLTLEISPFRMREHPFSIASSAENSERIEFGIKAVGDFTNTIKDVKPGTKAYLDGPYGVFTTDLYENTAGFVFIAGGIGITPIMSMLVTLAERDDERPLLLIYASKTWEDITYREELEALKNTLDLTIIHVLREPPEEWSGETGYIDKELLERYIPKRPATRNYFICAVPKMMDQVEVALHELGVPVTNIHMEHYNLV</sequence>
<dbReference type="PROSITE" id="PS51384">
    <property type="entry name" value="FAD_FR"/>
    <property type="match status" value="1"/>
</dbReference>
<dbReference type="RefSeq" id="WP_214440357.1">
    <property type="nucleotide sequence ID" value="NZ_JAECZB010000062.1"/>
</dbReference>
<dbReference type="GO" id="GO:0016491">
    <property type="term" value="F:oxidoreductase activity"/>
    <property type="evidence" value="ECO:0007669"/>
    <property type="project" value="InterPro"/>
</dbReference>
<dbReference type="SFLD" id="SFLDG01168">
    <property type="entry name" value="Ferric_reductase_subgroup_(FRE"/>
    <property type="match status" value="1"/>
</dbReference>
<keyword evidence="3 5" id="KW-1133">Transmembrane helix</keyword>
<evidence type="ECO:0000313" key="8">
    <source>
        <dbReference type="Proteomes" id="UP000599391"/>
    </source>
</evidence>
<dbReference type="Pfam" id="PF08022">
    <property type="entry name" value="FAD_binding_8"/>
    <property type="match status" value="1"/>
</dbReference>
<dbReference type="Pfam" id="PF01794">
    <property type="entry name" value="Ferric_reduct"/>
    <property type="match status" value="1"/>
</dbReference>
<dbReference type="Proteomes" id="UP000599391">
    <property type="component" value="Unassembled WGS sequence"/>
</dbReference>
<dbReference type="InterPro" id="IPR039261">
    <property type="entry name" value="FNR_nucleotide-bd"/>
</dbReference>
<name>A0A8J7L6H1_9CYAN</name>
<comment type="subcellular location">
    <subcellularLocation>
        <location evidence="1">Membrane</location>
        <topology evidence="1">Multi-pass membrane protein</topology>
    </subcellularLocation>
</comment>
<keyword evidence="8" id="KW-1185">Reference proteome</keyword>
<evidence type="ECO:0000256" key="1">
    <source>
        <dbReference type="ARBA" id="ARBA00004141"/>
    </source>
</evidence>
<dbReference type="SFLD" id="SFLDS00052">
    <property type="entry name" value="Ferric_Reductase_Domain"/>
    <property type="match status" value="1"/>
</dbReference>
<dbReference type="InterPro" id="IPR013112">
    <property type="entry name" value="FAD-bd_8"/>
</dbReference>
<dbReference type="Pfam" id="PF00175">
    <property type="entry name" value="NAD_binding_1"/>
    <property type="match status" value="1"/>
</dbReference>
<keyword evidence="2 5" id="KW-0812">Transmembrane</keyword>
<feature type="transmembrane region" description="Helical" evidence="5">
    <location>
        <begin position="181"/>
        <end position="200"/>
    </location>
</feature>
<organism evidence="7 8">
    <name type="scientific">Atlanticothrix silvestris CENA357</name>
    <dbReference type="NCBI Taxonomy" id="1725252"/>
    <lineage>
        <taxon>Bacteria</taxon>
        <taxon>Bacillati</taxon>
        <taxon>Cyanobacteriota</taxon>
        <taxon>Cyanophyceae</taxon>
        <taxon>Nostocales</taxon>
        <taxon>Nodulariaceae</taxon>
        <taxon>Atlanticothrix</taxon>
        <taxon>Atlanticothrix silvestris</taxon>
    </lineage>
</organism>
<proteinExistence type="predicted"/>
<dbReference type="PANTHER" id="PTHR47354:SF5">
    <property type="entry name" value="PROTEIN RFBI"/>
    <property type="match status" value="1"/>
</dbReference>
<feature type="transmembrane region" description="Helical" evidence="5">
    <location>
        <begin position="41"/>
        <end position="62"/>
    </location>
</feature>
<evidence type="ECO:0000259" key="6">
    <source>
        <dbReference type="PROSITE" id="PS51384"/>
    </source>
</evidence>
<evidence type="ECO:0000313" key="7">
    <source>
        <dbReference type="EMBL" id="MBH8554107.1"/>
    </source>
</evidence>
<feature type="transmembrane region" description="Helical" evidence="5">
    <location>
        <begin position="151"/>
        <end position="175"/>
    </location>
</feature>
<dbReference type="SUPFAM" id="SSF63380">
    <property type="entry name" value="Riboflavin synthase domain-like"/>
    <property type="match status" value="1"/>
</dbReference>
<dbReference type="CDD" id="cd06198">
    <property type="entry name" value="FNR_like_3"/>
    <property type="match status" value="1"/>
</dbReference>
<dbReference type="InterPro" id="IPR017927">
    <property type="entry name" value="FAD-bd_FR_type"/>
</dbReference>
<feature type="domain" description="FAD-binding FR-type" evidence="6">
    <location>
        <begin position="206"/>
        <end position="307"/>
    </location>
</feature>
<dbReference type="Gene3D" id="3.40.50.80">
    <property type="entry name" value="Nucleotide-binding domain of ferredoxin-NADP reductase (FNR) module"/>
    <property type="match status" value="1"/>
</dbReference>
<evidence type="ECO:0000256" key="4">
    <source>
        <dbReference type="ARBA" id="ARBA00023136"/>
    </source>
</evidence>
<dbReference type="EMBL" id="JAECZB010000062">
    <property type="protein sequence ID" value="MBH8554107.1"/>
    <property type="molecule type" value="Genomic_DNA"/>
</dbReference>
<keyword evidence="4 5" id="KW-0472">Membrane</keyword>
<dbReference type="InterPro" id="IPR050415">
    <property type="entry name" value="MRET"/>
</dbReference>
<dbReference type="AlphaFoldDB" id="A0A8J7L6H1"/>
<dbReference type="Gene3D" id="2.40.30.10">
    <property type="entry name" value="Translation factors"/>
    <property type="match status" value="1"/>
</dbReference>
<dbReference type="InterPro" id="IPR017938">
    <property type="entry name" value="Riboflavin_synthase-like_b-brl"/>
</dbReference>
<comment type="caution">
    <text evidence="7">The sequence shown here is derived from an EMBL/GenBank/DDBJ whole genome shotgun (WGS) entry which is preliminary data.</text>
</comment>